<evidence type="ECO:0000313" key="2">
    <source>
        <dbReference type="Proteomes" id="UP000636709"/>
    </source>
</evidence>
<dbReference type="Proteomes" id="UP000636709">
    <property type="component" value="Unassembled WGS sequence"/>
</dbReference>
<reference evidence="1" key="1">
    <citation type="submission" date="2020-07" db="EMBL/GenBank/DDBJ databases">
        <title>Genome sequence and genetic diversity analysis of an under-domesticated orphan crop, white fonio (Digitaria exilis).</title>
        <authorList>
            <person name="Bennetzen J.L."/>
            <person name="Chen S."/>
            <person name="Ma X."/>
            <person name="Wang X."/>
            <person name="Yssel A.E.J."/>
            <person name="Chaluvadi S.R."/>
            <person name="Johnson M."/>
            <person name="Gangashetty P."/>
            <person name="Hamidou F."/>
            <person name="Sanogo M.D."/>
            <person name="Zwaenepoel A."/>
            <person name="Wallace J."/>
            <person name="Van De Peer Y."/>
            <person name="Van Deynze A."/>
        </authorList>
    </citation>
    <scope>NUCLEOTIDE SEQUENCE</scope>
    <source>
        <tissue evidence="1">Leaves</tissue>
    </source>
</reference>
<organism evidence="1 2">
    <name type="scientific">Digitaria exilis</name>
    <dbReference type="NCBI Taxonomy" id="1010633"/>
    <lineage>
        <taxon>Eukaryota</taxon>
        <taxon>Viridiplantae</taxon>
        <taxon>Streptophyta</taxon>
        <taxon>Embryophyta</taxon>
        <taxon>Tracheophyta</taxon>
        <taxon>Spermatophyta</taxon>
        <taxon>Magnoliopsida</taxon>
        <taxon>Liliopsida</taxon>
        <taxon>Poales</taxon>
        <taxon>Poaceae</taxon>
        <taxon>PACMAD clade</taxon>
        <taxon>Panicoideae</taxon>
        <taxon>Panicodae</taxon>
        <taxon>Paniceae</taxon>
        <taxon>Anthephorinae</taxon>
        <taxon>Digitaria</taxon>
    </lineage>
</organism>
<keyword evidence="2" id="KW-1185">Reference proteome</keyword>
<protein>
    <submittedName>
        <fullName evidence="1">Uncharacterized protein</fullName>
    </submittedName>
</protein>
<dbReference type="AlphaFoldDB" id="A0A835KLB5"/>
<sequence length="45" mass="4813">MSCLEPLPFPFTLIQPPCLPLPGDVVLTTTESGAKRDGTPCSIRI</sequence>
<evidence type="ECO:0000313" key="1">
    <source>
        <dbReference type="EMBL" id="KAF8754426.1"/>
    </source>
</evidence>
<proteinExistence type="predicted"/>
<name>A0A835KLB5_9POAL</name>
<gene>
    <name evidence="1" type="ORF">HU200_011480</name>
</gene>
<comment type="caution">
    <text evidence="1">The sequence shown here is derived from an EMBL/GenBank/DDBJ whole genome shotgun (WGS) entry which is preliminary data.</text>
</comment>
<dbReference type="EMBL" id="JACEFO010000860">
    <property type="protein sequence ID" value="KAF8754426.1"/>
    <property type="molecule type" value="Genomic_DNA"/>
</dbReference>
<accession>A0A835KLB5</accession>